<keyword evidence="1" id="KW-0812">Transmembrane</keyword>
<evidence type="ECO:0000313" key="2">
    <source>
        <dbReference type="EMBL" id="CAH9135823.1"/>
    </source>
</evidence>
<organism evidence="2 3">
    <name type="scientific">Cuscuta epithymum</name>
    <dbReference type="NCBI Taxonomy" id="186058"/>
    <lineage>
        <taxon>Eukaryota</taxon>
        <taxon>Viridiplantae</taxon>
        <taxon>Streptophyta</taxon>
        <taxon>Embryophyta</taxon>
        <taxon>Tracheophyta</taxon>
        <taxon>Spermatophyta</taxon>
        <taxon>Magnoliopsida</taxon>
        <taxon>eudicotyledons</taxon>
        <taxon>Gunneridae</taxon>
        <taxon>Pentapetalae</taxon>
        <taxon>asterids</taxon>
        <taxon>lamiids</taxon>
        <taxon>Solanales</taxon>
        <taxon>Convolvulaceae</taxon>
        <taxon>Cuscuteae</taxon>
        <taxon>Cuscuta</taxon>
        <taxon>Cuscuta subgen. Cuscuta</taxon>
    </lineage>
</organism>
<dbReference type="Proteomes" id="UP001152523">
    <property type="component" value="Unassembled WGS sequence"/>
</dbReference>
<gene>
    <name evidence="2" type="ORF">CEPIT_LOCUS34812</name>
</gene>
<keyword evidence="3" id="KW-1185">Reference proteome</keyword>
<dbReference type="AlphaFoldDB" id="A0AAV0FJI9"/>
<evidence type="ECO:0000256" key="1">
    <source>
        <dbReference type="SAM" id="Phobius"/>
    </source>
</evidence>
<reference evidence="2" key="1">
    <citation type="submission" date="2022-07" db="EMBL/GenBank/DDBJ databases">
        <authorList>
            <person name="Macas J."/>
            <person name="Novak P."/>
            <person name="Neumann P."/>
        </authorList>
    </citation>
    <scope>NUCLEOTIDE SEQUENCE</scope>
</reference>
<feature type="non-terminal residue" evidence="2">
    <location>
        <position position="169"/>
    </location>
</feature>
<protein>
    <submittedName>
        <fullName evidence="2">Uncharacterized protein</fullName>
    </submittedName>
</protein>
<proteinExistence type="predicted"/>
<keyword evidence="1" id="KW-1133">Transmembrane helix</keyword>
<comment type="caution">
    <text evidence="2">The sequence shown here is derived from an EMBL/GenBank/DDBJ whole genome shotgun (WGS) entry which is preliminary data.</text>
</comment>
<evidence type="ECO:0000313" key="3">
    <source>
        <dbReference type="Proteomes" id="UP001152523"/>
    </source>
</evidence>
<feature type="transmembrane region" description="Helical" evidence="1">
    <location>
        <begin position="6"/>
        <end position="26"/>
    </location>
</feature>
<sequence length="169" mass="19727">MLALFRFLFILPIAGFIIDFIIFLLVHQLRIFPLFMELRFFGRSNPKPREEHPKPREELAAIYWTCDYRRGRSLHQAGIQAVWLSDGIHSVHVMVLNDTDSSLVKYKTRRLMKCKPQVKNQTGKNRSRPVEFKFSLWVVIFRCSDSDKTCSNLIRPSFGLVHNSLVGDC</sequence>
<name>A0AAV0FJI9_9ASTE</name>
<accession>A0AAV0FJI9</accession>
<dbReference type="EMBL" id="CAMAPF010000991">
    <property type="protein sequence ID" value="CAH9135823.1"/>
    <property type="molecule type" value="Genomic_DNA"/>
</dbReference>
<keyword evidence="1" id="KW-0472">Membrane</keyword>